<gene>
    <name evidence="1" type="ORF">QFC24_006654</name>
</gene>
<evidence type="ECO:0000313" key="2">
    <source>
        <dbReference type="Proteomes" id="UP001234202"/>
    </source>
</evidence>
<keyword evidence="2" id="KW-1185">Reference proteome</keyword>
<organism evidence="1 2">
    <name type="scientific">Naganishia onofrii</name>
    <dbReference type="NCBI Taxonomy" id="1851511"/>
    <lineage>
        <taxon>Eukaryota</taxon>
        <taxon>Fungi</taxon>
        <taxon>Dikarya</taxon>
        <taxon>Basidiomycota</taxon>
        <taxon>Agaricomycotina</taxon>
        <taxon>Tremellomycetes</taxon>
        <taxon>Filobasidiales</taxon>
        <taxon>Filobasidiaceae</taxon>
        <taxon>Naganishia</taxon>
    </lineage>
</organism>
<protein>
    <submittedName>
        <fullName evidence="1">Uncharacterized protein</fullName>
    </submittedName>
</protein>
<reference evidence="1" key="1">
    <citation type="submission" date="2023-04" db="EMBL/GenBank/DDBJ databases">
        <title>Draft Genome sequencing of Naganishia species isolated from polar environments using Oxford Nanopore Technology.</title>
        <authorList>
            <person name="Leo P."/>
            <person name="Venkateswaran K."/>
        </authorList>
    </citation>
    <scope>NUCLEOTIDE SEQUENCE</scope>
    <source>
        <strain evidence="1">DBVPG 5303</strain>
    </source>
</reference>
<sequence>MPKGSERESGVLTKPSHDKAGRHDSWTEPSNRERERSSGTTPSDGLRSHMDMDVRDGSQIESAGQSFTEIPSNSAMFPDLPERESRRPGGLMELGLGDRSSLGQSHGPLAGQKATHAGSSREPWSTRERHVHDGRGRGVTDYSHSHIPNVQQFTDDLVWGPSDHPDQQEQLLAQVDHLTAMNARAHIDHNFELLGWLAEPDAAPVAAAVPPPPLQNNIKAAPAMRANSAEQSHHGSQLYTQPPPPWPQPSSVREPKDEEEDLPLPWNYTYSYAKINRYISRQRHDRVFAMSNLDLAKDGRNCRREHADGGFAGNSESEVVIGTHIGEKRARHLSLNRPFRLTQNSTLAVYELLEEDSAVRMFEVSMV</sequence>
<comment type="caution">
    <text evidence="1">The sequence shown here is derived from an EMBL/GenBank/DDBJ whole genome shotgun (WGS) entry which is preliminary data.</text>
</comment>
<accession>A0ACC2WZ70</accession>
<dbReference type="EMBL" id="JASBWV010000035">
    <property type="protein sequence ID" value="KAJ9116763.1"/>
    <property type="molecule type" value="Genomic_DNA"/>
</dbReference>
<dbReference type="Proteomes" id="UP001234202">
    <property type="component" value="Unassembled WGS sequence"/>
</dbReference>
<name>A0ACC2WZ70_9TREE</name>
<proteinExistence type="predicted"/>
<evidence type="ECO:0000313" key="1">
    <source>
        <dbReference type="EMBL" id="KAJ9116763.1"/>
    </source>
</evidence>